<dbReference type="InterPro" id="IPR014718">
    <property type="entry name" value="GH-type_carb-bd"/>
</dbReference>
<dbReference type="InterPro" id="IPR014438">
    <property type="entry name" value="Glucan_biosyn_MdoG/MdoD"/>
</dbReference>
<dbReference type="Gene3D" id="2.60.40.10">
    <property type="entry name" value="Immunoglobulins"/>
    <property type="match status" value="1"/>
</dbReference>
<dbReference type="Gene3D" id="2.70.98.10">
    <property type="match status" value="1"/>
</dbReference>
<protein>
    <submittedName>
        <fullName evidence="8">Glucans biosynthesis protein G</fullName>
    </submittedName>
</protein>
<reference evidence="9" key="1">
    <citation type="submission" date="2015-07" db="EMBL/GenBank/DDBJ databases">
        <authorList>
            <person name="Rodrigo-Torres Lidia"/>
            <person name="Arahal R.David."/>
        </authorList>
    </citation>
    <scope>NUCLEOTIDE SEQUENCE [LARGE SCALE GENOMIC DNA]</scope>
    <source>
        <strain evidence="9">CECT 4801</strain>
    </source>
</reference>
<dbReference type="Pfam" id="PF04349">
    <property type="entry name" value="MdoG"/>
    <property type="match status" value="1"/>
</dbReference>
<organism evidence="8 9">
    <name type="scientific">Roseibium aggregatum</name>
    <dbReference type="NCBI Taxonomy" id="187304"/>
    <lineage>
        <taxon>Bacteria</taxon>
        <taxon>Pseudomonadati</taxon>
        <taxon>Pseudomonadota</taxon>
        <taxon>Alphaproteobacteria</taxon>
        <taxon>Hyphomicrobiales</taxon>
        <taxon>Stappiaceae</taxon>
        <taxon>Roseibium</taxon>
    </lineage>
</organism>
<evidence type="ECO:0000256" key="2">
    <source>
        <dbReference type="ARBA" id="ARBA00005001"/>
    </source>
</evidence>
<dbReference type="Proteomes" id="UP000048926">
    <property type="component" value="Unassembled WGS sequence"/>
</dbReference>
<dbReference type="InterPro" id="IPR006311">
    <property type="entry name" value="TAT_signal"/>
</dbReference>
<dbReference type="PROSITE" id="PS51318">
    <property type="entry name" value="TAT"/>
    <property type="match status" value="1"/>
</dbReference>
<dbReference type="SUPFAM" id="SSF81296">
    <property type="entry name" value="E set domains"/>
    <property type="match status" value="1"/>
</dbReference>
<comment type="subcellular location">
    <subcellularLocation>
        <location evidence="1">Periplasm</location>
    </subcellularLocation>
</comment>
<dbReference type="PIRSF" id="PIRSF006281">
    <property type="entry name" value="MdoG"/>
    <property type="match status" value="1"/>
</dbReference>
<keyword evidence="5" id="KW-0574">Periplasm</keyword>
<evidence type="ECO:0000256" key="6">
    <source>
        <dbReference type="SAM" id="SignalP"/>
    </source>
</evidence>
<evidence type="ECO:0000256" key="1">
    <source>
        <dbReference type="ARBA" id="ARBA00004418"/>
    </source>
</evidence>
<feature type="signal peptide" evidence="6">
    <location>
        <begin position="1"/>
        <end position="28"/>
    </location>
</feature>
<dbReference type="InterPro" id="IPR013783">
    <property type="entry name" value="Ig-like_fold"/>
</dbReference>
<dbReference type="UniPathway" id="UPA00637"/>
<dbReference type="InterPro" id="IPR011013">
    <property type="entry name" value="Gal_mutarotase_sf_dom"/>
</dbReference>
<dbReference type="RefSeq" id="WP_228148032.1">
    <property type="nucleotide sequence ID" value="NZ_CP128601.1"/>
</dbReference>
<keyword evidence="9" id="KW-1185">Reference proteome</keyword>
<dbReference type="InterPro" id="IPR007444">
    <property type="entry name" value="Glucan_biosyn_MdoG_C"/>
</dbReference>
<dbReference type="GO" id="GO:0030246">
    <property type="term" value="F:carbohydrate binding"/>
    <property type="evidence" value="ECO:0007669"/>
    <property type="project" value="InterPro"/>
</dbReference>
<evidence type="ECO:0000256" key="4">
    <source>
        <dbReference type="ARBA" id="ARBA00022729"/>
    </source>
</evidence>
<name>A0A0M6Y0S1_9HYPH</name>
<evidence type="ECO:0000256" key="5">
    <source>
        <dbReference type="ARBA" id="ARBA00022764"/>
    </source>
</evidence>
<keyword evidence="4 6" id="KW-0732">Signal</keyword>
<accession>A0A0M6Y0S1</accession>
<dbReference type="GO" id="GO:0003824">
    <property type="term" value="F:catalytic activity"/>
    <property type="evidence" value="ECO:0007669"/>
    <property type="project" value="InterPro"/>
</dbReference>
<feature type="domain" description="Glucan biosynthesis periplasmic MdoG C-terminal" evidence="7">
    <location>
        <begin position="47"/>
        <end position="526"/>
    </location>
</feature>
<dbReference type="FunFam" id="2.70.98.10:FF:000001">
    <property type="entry name" value="Glucans biosynthesis protein G"/>
    <property type="match status" value="1"/>
</dbReference>
<comment type="similarity">
    <text evidence="3">Belongs to the OpgD/OpgG family.</text>
</comment>
<dbReference type="GO" id="GO:0030288">
    <property type="term" value="C:outer membrane-bounded periplasmic space"/>
    <property type="evidence" value="ECO:0007669"/>
    <property type="project" value="TreeGrafter"/>
</dbReference>
<sequence>MINRRTFLSATALAAGALAGADIRTALAAENTAPAQTGGAFAAGEEFNFSALVERMKEKAGNAFAPDVPALPEILANLDYDQHRAIRFNPEKSVWKDTGSNYQLQAFHPGWLYKEPVELYEIVDGNISELHFTGADFEYREPLDPEKFKDVDLPGIAGFRLHHPLNTPEYFDELVVFLGASYFRALGKGNVYGLSARGLAIDTAIAGPEEFPRFTKFYLERPTDGAAEMRLYAELESERVAGAYQFTIKPGINTVVEVDAHIFLRDDVERLGIAPLTSMYLFGENDRTNFDDYRPEVHDNDGLLILRQNGQRLWRPARNPEKLALSFFNEENPAGFGLLQRDRNFDHYQDTEAKYQRRPSLWIEPINDWGNGQVMLAEIPAEKEIYDNLVACWVPENGAKAGSEHRFAYRMIWGREPEPGTELAQVIATSTGHGGAAASDPDPKLRKFVVEFAGGNLGDMGAEAPLTPRLTLQNGKVEHQFVQRLESGSWRAVLDIARDDEEIPVEFILALQLDGTDVTETWMYQWSGNR</sequence>
<gene>
    <name evidence="8" type="primary">mdoG_1</name>
    <name evidence="8" type="ORF">LAL4801_01725</name>
</gene>
<dbReference type="EMBL" id="CXST01000001">
    <property type="protein sequence ID" value="CTQ43288.1"/>
    <property type="molecule type" value="Genomic_DNA"/>
</dbReference>
<dbReference type="PANTHER" id="PTHR30504:SF2">
    <property type="entry name" value="GLUCANS BIOSYNTHESIS PROTEIN G"/>
    <property type="match status" value="1"/>
</dbReference>
<dbReference type="PANTHER" id="PTHR30504">
    <property type="entry name" value="GLUCANS BIOSYNTHESIS PROTEIN"/>
    <property type="match status" value="1"/>
</dbReference>
<dbReference type="InterPro" id="IPR014756">
    <property type="entry name" value="Ig_E-set"/>
</dbReference>
<dbReference type="SUPFAM" id="SSF74650">
    <property type="entry name" value="Galactose mutarotase-like"/>
    <property type="match status" value="1"/>
</dbReference>
<dbReference type="GO" id="GO:0051274">
    <property type="term" value="P:beta-glucan biosynthetic process"/>
    <property type="evidence" value="ECO:0007669"/>
    <property type="project" value="TreeGrafter"/>
</dbReference>
<evidence type="ECO:0000313" key="9">
    <source>
        <dbReference type="Proteomes" id="UP000048926"/>
    </source>
</evidence>
<dbReference type="AlphaFoldDB" id="A0A0M6Y0S1"/>
<feature type="chain" id="PRO_5005807443" evidence="6">
    <location>
        <begin position="29"/>
        <end position="530"/>
    </location>
</feature>
<evidence type="ECO:0000259" key="7">
    <source>
        <dbReference type="Pfam" id="PF04349"/>
    </source>
</evidence>
<evidence type="ECO:0000256" key="3">
    <source>
        <dbReference type="ARBA" id="ARBA00009284"/>
    </source>
</evidence>
<dbReference type="STRING" id="187304.B0E33_21585"/>
<proteinExistence type="inferred from homology"/>
<comment type="pathway">
    <text evidence="2">Glycan metabolism; osmoregulated periplasmic glucan (OPG) biosynthesis.</text>
</comment>
<evidence type="ECO:0000313" key="8">
    <source>
        <dbReference type="EMBL" id="CTQ43288.1"/>
    </source>
</evidence>